<accession>A0A1A8XXC9</accession>
<evidence type="ECO:0000256" key="1">
    <source>
        <dbReference type="SAM" id="SignalP"/>
    </source>
</evidence>
<dbReference type="Proteomes" id="UP000199169">
    <property type="component" value="Unassembled WGS sequence"/>
</dbReference>
<dbReference type="AlphaFoldDB" id="A0A1A8XXC9"/>
<keyword evidence="1" id="KW-0732">Signal</keyword>
<proteinExistence type="predicted"/>
<reference evidence="2 3" key="1">
    <citation type="submission" date="2016-06" db="EMBL/GenBank/DDBJ databases">
        <authorList>
            <person name="Kjaerup R.B."/>
            <person name="Dalgaard T.S."/>
            <person name="Juul-Madsen H.R."/>
        </authorList>
    </citation>
    <scope>NUCLEOTIDE SEQUENCE [LARGE SCALE GENOMIC DNA]</scope>
    <source>
        <strain evidence="2">3</strain>
    </source>
</reference>
<protein>
    <recommendedName>
        <fullName evidence="4">Transmembrane protein</fullName>
    </recommendedName>
</protein>
<dbReference type="EMBL" id="FLQX01000147">
    <property type="protein sequence ID" value="SBT09297.1"/>
    <property type="molecule type" value="Genomic_DNA"/>
</dbReference>
<dbReference type="RefSeq" id="WP_186408748.1">
    <property type="nucleotide sequence ID" value="NZ_FLQX01000147.1"/>
</dbReference>
<organism evidence="2 3">
    <name type="scientific">Candidatus Accumulibacter aalborgensis</name>
    <dbReference type="NCBI Taxonomy" id="1860102"/>
    <lineage>
        <taxon>Bacteria</taxon>
        <taxon>Pseudomonadati</taxon>
        <taxon>Pseudomonadota</taxon>
        <taxon>Betaproteobacteria</taxon>
        <taxon>Candidatus Accumulibacter</taxon>
    </lineage>
</organism>
<sequence>MKTTITSLCLVLSLGLGFSQPALADRGGYEGGGYRGGYYAPAAQQRHHNHGGYYGGGSYRGYGWVGPAAALALTGIAVGVAASNYYSPPPVYVAQPQVVYEPPPRTVYVVPSRPAYVVTPQPVYAPAPGGYWGY</sequence>
<name>A0A1A8XXC9_9PROT</name>
<evidence type="ECO:0000313" key="2">
    <source>
        <dbReference type="EMBL" id="SBT09297.1"/>
    </source>
</evidence>
<feature type="chain" id="PRO_5008381830" description="Transmembrane protein" evidence="1">
    <location>
        <begin position="25"/>
        <end position="134"/>
    </location>
</feature>
<keyword evidence="3" id="KW-1185">Reference proteome</keyword>
<evidence type="ECO:0000313" key="3">
    <source>
        <dbReference type="Proteomes" id="UP000199169"/>
    </source>
</evidence>
<feature type="signal peptide" evidence="1">
    <location>
        <begin position="1"/>
        <end position="24"/>
    </location>
</feature>
<gene>
    <name evidence="2" type="ORF">ACCAA_680026</name>
</gene>
<evidence type="ECO:0008006" key="4">
    <source>
        <dbReference type="Google" id="ProtNLM"/>
    </source>
</evidence>